<keyword evidence="2" id="KW-1185">Reference proteome</keyword>
<evidence type="ECO:0000313" key="1">
    <source>
        <dbReference type="EMBL" id="TFK76649.1"/>
    </source>
</evidence>
<organism evidence="1 2">
    <name type="scientific">Pluteus cervinus</name>
    <dbReference type="NCBI Taxonomy" id="181527"/>
    <lineage>
        <taxon>Eukaryota</taxon>
        <taxon>Fungi</taxon>
        <taxon>Dikarya</taxon>
        <taxon>Basidiomycota</taxon>
        <taxon>Agaricomycotina</taxon>
        <taxon>Agaricomycetes</taxon>
        <taxon>Agaricomycetidae</taxon>
        <taxon>Agaricales</taxon>
        <taxon>Pluteineae</taxon>
        <taxon>Pluteaceae</taxon>
        <taxon>Pluteus</taxon>
    </lineage>
</organism>
<sequence>MDPATTTPINSSHSSTDAQLTKQLLMSSPPSHSSHSPATATAARSQAEELILTSGTPPSLTAGSTASSTEDVSSQGSSDQDQDFAIHVRGPAFDHDADDAISDDTEILTPKHPGHSRRGSAVPAFETVNTDTSAETLDVPKRPLHIRFRSRVRIASGLPKKPHRTKPKLSIRPHAMSDANDADGEREGDGDVLNPRSVASCNTSSDEDDGEGYLSSSSSISAPLCLNPENRPSTLGTLGQRIGRYAEARRTRYQSDEERRKSTTGRDYWQGVGYGPPSPSSPDSPYAAHAYGSNSSEGERSPLISRRRPYSPSSFYGYRRYGTSMDYEEWNDSEVEEDAVLAKQIDFAFGTWPGRILNYHWWWWQLEPIVTCRCLDDTEDEM</sequence>
<protein>
    <submittedName>
        <fullName evidence="1">Uncharacterized protein</fullName>
    </submittedName>
</protein>
<reference evidence="1 2" key="1">
    <citation type="journal article" date="2019" name="Nat. Ecol. Evol.">
        <title>Megaphylogeny resolves global patterns of mushroom evolution.</title>
        <authorList>
            <person name="Varga T."/>
            <person name="Krizsan K."/>
            <person name="Foldi C."/>
            <person name="Dima B."/>
            <person name="Sanchez-Garcia M."/>
            <person name="Sanchez-Ramirez S."/>
            <person name="Szollosi G.J."/>
            <person name="Szarkandi J.G."/>
            <person name="Papp V."/>
            <person name="Albert L."/>
            <person name="Andreopoulos W."/>
            <person name="Angelini C."/>
            <person name="Antonin V."/>
            <person name="Barry K.W."/>
            <person name="Bougher N.L."/>
            <person name="Buchanan P."/>
            <person name="Buyck B."/>
            <person name="Bense V."/>
            <person name="Catcheside P."/>
            <person name="Chovatia M."/>
            <person name="Cooper J."/>
            <person name="Damon W."/>
            <person name="Desjardin D."/>
            <person name="Finy P."/>
            <person name="Geml J."/>
            <person name="Haridas S."/>
            <person name="Hughes K."/>
            <person name="Justo A."/>
            <person name="Karasinski D."/>
            <person name="Kautmanova I."/>
            <person name="Kiss B."/>
            <person name="Kocsube S."/>
            <person name="Kotiranta H."/>
            <person name="LaButti K.M."/>
            <person name="Lechner B.E."/>
            <person name="Liimatainen K."/>
            <person name="Lipzen A."/>
            <person name="Lukacs Z."/>
            <person name="Mihaltcheva S."/>
            <person name="Morgado L.N."/>
            <person name="Niskanen T."/>
            <person name="Noordeloos M.E."/>
            <person name="Ohm R.A."/>
            <person name="Ortiz-Santana B."/>
            <person name="Ovrebo C."/>
            <person name="Racz N."/>
            <person name="Riley R."/>
            <person name="Savchenko A."/>
            <person name="Shiryaev A."/>
            <person name="Soop K."/>
            <person name="Spirin V."/>
            <person name="Szebenyi C."/>
            <person name="Tomsovsky M."/>
            <person name="Tulloss R.E."/>
            <person name="Uehling J."/>
            <person name="Grigoriev I.V."/>
            <person name="Vagvolgyi C."/>
            <person name="Papp T."/>
            <person name="Martin F.M."/>
            <person name="Miettinen O."/>
            <person name="Hibbett D.S."/>
            <person name="Nagy L.G."/>
        </authorList>
    </citation>
    <scope>NUCLEOTIDE SEQUENCE [LARGE SCALE GENOMIC DNA]</scope>
    <source>
        <strain evidence="1 2">NL-1719</strain>
    </source>
</reference>
<accession>A0ACD3BG50</accession>
<dbReference type="Proteomes" id="UP000308600">
    <property type="component" value="Unassembled WGS sequence"/>
</dbReference>
<dbReference type="EMBL" id="ML208259">
    <property type="protein sequence ID" value="TFK76649.1"/>
    <property type="molecule type" value="Genomic_DNA"/>
</dbReference>
<evidence type="ECO:0000313" key="2">
    <source>
        <dbReference type="Proteomes" id="UP000308600"/>
    </source>
</evidence>
<name>A0ACD3BG50_9AGAR</name>
<gene>
    <name evidence="1" type="ORF">BDN72DRAFT_1609</name>
</gene>
<proteinExistence type="predicted"/>